<reference evidence="2 3" key="1">
    <citation type="submission" date="2020-04" db="EMBL/GenBank/DDBJ databases">
        <authorList>
            <person name="Zheng R.K."/>
            <person name="Sun C.M."/>
        </authorList>
    </citation>
    <scope>NUCLEOTIDE SEQUENCE [LARGE SCALE GENOMIC DNA]</scope>
    <source>
        <strain evidence="3">zrk29</strain>
    </source>
</reference>
<dbReference type="KEGG" id="tbk:HF295_01570"/>
<evidence type="ECO:0000313" key="2">
    <source>
        <dbReference type="EMBL" id="QLY39619.1"/>
    </source>
</evidence>
<accession>A0A7L6N4W7</accession>
<sequence length="922" mass="110685">MSQKIDKDIYNAKQYQDKFDKSSKDELSFFDDLHKNIEHKINSNRQITINNLKDISESLTDIRKRAQELTESIINHDEHMIVEKQKIISDGLRKIHNNHYEVFQFEIDDLEERVFSIEYLHNQLVESNMEYFTSYKHFLSGTIENVQSNHDYLRQKSETINYTIEKHFTEIIEEFSALDQKIASIDEDIKKLITTKTFKEEILDEFFDIEIKNLTESQINFSINEDPYSENIKQLTEEKQKQFTRYQSFLHKQEKRLIDNYTSEVEEAYNHYYHIKYKKTNDQSQAEKFGKRKVKTLIKDKKSIIKDFKINNELSIMEMKKSLDLYMNFYKTDPFLAQLFYDNGSRIVTKEVDFTRLYKMNKALKYHIYFTYKLAQLNHEIKMNEHQFVHFIENKFVTQIIDIINIVKDIKTFLLDNQSSIDATQIALKRDKKYILFLNDLMNAHIDYQMKKENLSRTFLSEFTQLINHDVHDLVSMDINLLNSTSDILLALKESEIDTIHFKHMYQNEKRMLLIQQNRILSETQINHDLIASTYLNQMRFAKEQIKLAEEDLKLRLTALMHNVDSERIHYYEMINHEVNLKEEASMSEFSKYQKQVYDIVSEIEKTDDKGLKKLLEDTLIEVKKEYRAHVDEILRKYRNNEKIMLYQKRLDELDMYLEDAYYSASKLYDATIEEMDEIYRYAEIKYNEFVDNVDEDAYPLDDLLYESLQESKNRLNEKMLYAEITLDEKVKDKIEAYKDLYFKSQLKFDSKNILKLLDTYQDDVQGLEDEYHNTLDKINQDYVYVTESYNHTIRGIQSRYQLLIDETIKEKNAFIKEKTSEINQRDLHFSEFIDKANKKHQFDLVMLIEDYLDNLDHNNELNQELDNDYKSLIKSFDEYISYSKKSKNIRKLIKQTLKNHEKEKKASIKALKASTKKISLI</sequence>
<organism evidence="2 3">
    <name type="scientific">Hujiaoplasma nucleasis</name>
    <dbReference type="NCBI Taxonomy" id="2725268"/>
    <lineage>
        <taxon>Bacteria</taxon>
        <taxon>Bacillati</taxon>
        <taxon>Mycoplasmatota</taxon>
        <taxon>Mollicutes</taxon>
        <taxon>Candidatus Izemoplasmatales</taxon>
        <taxon>Hujiaoplasmataceae</taxon>
        <taxon>Hujiaoplasma</taxon>
    </lineage>
</organism>
<evidence type="ECO:0000313" key="3">
    <source>
        <dbReference type="Proteomes" id="UP000512167"/>
    </source>
</evidence>
<feature type="coiled-coil region" evidence="1">
    <location>
        <begin position="751"/>
        <end position="778"/>
    </location>
</feature>
<protein>
    <submittedName>
        <fullName evidence="2">Uncharacterized protein</fullName>
    </submittedName>
</protein>
<name>A0A7L6N4W7_9MOLU</name>
<keyword evidence="3" id="KW-1185">Reference proteome</keyword>
<evidence type="ECO:0000256" key="1">
    <source>
        <dbReference type="SAM" id="Coils"/>
    </source>
</evidence>
<dbReference type="Proteomes" id="UP000512167">
    <property type="component" value="Chromosome"/>
</dbReference>
<dbReference type="EMBL" id="CP051151">
    <property type="protein sequence ID" value="QLY39619.1"/>
    <property type="molecule type" value="Genomic_DNA"/>
</dbReference>
<proteinExistence type="predicted"/>
<gene>
    <name evidence="2" type="ORF">HF295_01570</name>
</gene>
<dbReference type="AlphaFoldDB" id="A0A7L6N4W7"/>
<keyword evidence="1" id="KW-0175">Coiled coil</keyword>
<dbReference type="RefSeq" id="WP_312032095.1">
    <property type="nucleotide sequence ID" value="NZ_CP051151.1"/>
</dbReference>